<dbReference type="SUPFAM" id="SSF52540">
    <property type="entry name" value="P-loop containing nucleoside triphosphate hydrolases"/>
    <property type="match status" value="1"/>
</dbReference>
<evidence type="ECO:0000259" key="6">
    <source>
        <dbReference type="PROSITE" id="PS50893"/>
    </source>
</evidence>
<dbReference type="InterPro" id="IPR027417">
    <property type="entry name" value="P-loop_NTPase"/>
</dbReference>
<reference evidence="7" key="1">
    <citation type="submission" date="2023-07" db="EMBL/GenBank/DDBJ databases">
        <title>Genomic Encyclopedia of Type Strains, Phase IV (KMG-IV): sequencing the most valuable type-strain genomes for metagenomic binning, comparative biology and taxonomic classification.</title>
        <authorList>
            <person name="Goeker M."/>
        </authorList>
    </citation>
    <scope>NUCLEOTIDE SEQUENCE</scope>
    <source>
        <strain evidence="7">DSM 19659</strain>
    </source>
</reference>
<evidence type="ECO:0000313" key="8">
    <source>
        <dbReference type="Proteomes" id="UP001241537"/>
    </source>
</evidence>
<feature type="domain" description="ABC transporter" evidence="6">
    <location>
        <begin position="47"/>
        <end position="283"/>
    </location>
</feature>
<accession>A0AAE4AK98</accession>
<dbReference type="InterPro" id="IPR003593">
    <property type="entry name" value="AAA+_ATPase"/>
</dbReference>
<keyword evidence="2" id="KW-0547">Nucleotide-binding</keyword>
<keyword evidence="1" id="KW-0813">Transport</keyword>
<dbReference type="Proteomes" id="UP001241537">
    <property type="component" value="Unassembled WGS sequence"/>
</dbReference>
<evidence type="ECO:0000256" key="3">
    <source>
        <dbReference type="ARBA" id="ARBA00022840"/>
    </source>
</evidence>
<comment type="caution">
    <text evidence="7">The sequence shown here is derived from an EMBL/GenBank/DDBJ whole genome shotgun (WGS) entry which is preliminary data.</text>
</comment>
<dbReference type="GO" id="GO:0005524">
    <property type="term" value="F:ATP binding"/>
    <property type="evidence" value="ECO:0007669"/>
    <property type="project" value="UniProtKB-KW"/>
</dbReference>
<evidence type="ECO:0000256" key="4">
    <source>
        <dbReference type="ARBA" id="ARBA00022967"/>
    </source>
</evidence>
<evidence type="ECO:0000256" key="5">
    <source>
        <dbReference type="SAM" id="MobiDB-lite"/>
    </source>
</evidence>
<evidence type="ECO:0000256" key="2">
    <source>
        <dbReference type="ARBA" id="ARBA00022741"/>
    </source>
</evidence>
<dbReference type="CDD" id="cd03214">
    <property type="entry name" value="ABC_Iron-Siderophores_B12_Hemin"/>
    <property type="match status" value="1"/>
</dbReference>
<dbReference type="PANTHER" id="PTHR42794">
    <property type="entry name" value="HEMIN IMPORT ATP-BINDING PROTEIN HMUV"/>
    <property type="match status" value="1"/>
</dbReference>
<sequence>MEKMREETRLMQAVPREGSGEMSAGTSCDRRNGGGAAGEKHCEEAILSAERLSAGYGGRAVLHEISFSVQAGEIFTLIGPNGAGKSTLLRTLSGQLRPSSGAVLLAGRALSSLGERERARRLALLPTRHPEPEYMSCREAVQSGRYPYTGMLGLLSAEDRAVAENAMRLVGVEALAERDFRALSDGQRQRVLLAKAVCQEPELLLLDEPTAYLDISHKLELLELLRKLSREKGMTVVLSLHELELAEHISDRILCMREGRAERVGTPEEIFFGDYLRGLYDIREGSWLYAYAGKTAGLRVAGIPLTEQKAER</sequence>
<dbReference type="PANTHER" id="PTHR42794:SF1">
    <property type="entry name" value="HEMIN IMPORT ATP-BINDING PROTEIN HMUV"/>
    <property type="match status" value="1"/>
</dbReference>
<dbReference type="SMART" id="SM00382">
    <property type="entry name" value="AAA"/>
    <property type="match status" value="1"/>
</dbReference>
<keyword evidence="8" id="KW-1185">Reference proteome</keyword>
<proteinExistence type="predicted"/>
<keyword evidence="3" id="KW-0067">ATP-binding</keyword>
<protein>
    <submittedName>
        <fullName evidence="7">ABC-type cobalamin/Fe3+-siderophores transport system ATPase subunit</fullName>
    </submittedName>
</protein>
<gene>
    <name evidence="7" type="ORF">J2S20_000686</name>
</gene>
<dbReference type="GO" id="GO:0016887">
    <property type="term" value="F:ATP hydrolysis activity"/>
    <property type="evidence" value="ECO:0007669"/>
    <property type="project" value="InterPro"/>
</dbReference>
<feature type="region of interest" description="Disordered" evidence="5">
    <location>
        <begin position="1"/>
        <end position="35"/>
    </location>
</feature>
<dbReference type="InterPro" id="IPR003439">
    <property type="entry name" value="ABC_transporter-like_ATP-bd"/>
</dbReference>
<evidence type="ECO:0000256" key="1">
    <source>
        <dbReference type="ARBA" id="ARBA00022448"/>
    </source>
</evidence>
<evidence type="ECO:0000313" key="7">
    <source>
        <dbReference type="EMBL" id="MDQ0152004.1"/>
    </source>
</evidence>
<dbReference type="RefSeq" id="WP_307253236.1">
    <property type="nucleotide sequence ID" value="NZ_JAUSTO010000003.1"/>
</dbReference>
<name>A0AAE4AK98_9FIRM</name>
<dbReference type="EMBL" id="JAUSTO010000003">
    <property type="protein sequence ID" value="MDQ0152004.1"/>
    <property type="molecule type" value="Genomic_DNA"/>
</dbReference>
<dbReference type="Gene3D" id="3.40.50.300">
    <property type="entry name" value="P-loop containing nucleotide triphosphate hydrolases"/>
    <property type="match status" value="1"/>
</dbReference>
<dbReference type="Pfam" id="PF00005">
    <property type="entry name" value="ABC_tran"/>
    <property type="match status" value="1"/>
</dbReference>
<dbReference type="FunFam" id="3.40.50.300:FF:000134">
    <property type="entry name" value="Iron-enterobactin ABC transporter ATP-binding protein"/>
    <property type="match status" value="1"/>
</dbReference>
<keyword evidence="4" id="KW-1278">Translocase</keyword>
<organism evidence="7 8">
    <name type="scientific">Moryella indoligenes</name>
    <dbReference type="NCBI Taxonomy" id="371674"/>
    <lineage>
        <taxon>Bacteria</taxon>
        <taxon>Bacillati</taxon>
        <taxon>Bacillota</taxon>
        <taxon>Clostridia</taxon>
        <taxon>Lachnospirales</taxon>
        <taxon>Lachnospiraceae</taxon>
        <taxon>Moryella</taxon>
    </lineage>
</organism>
<dbReference type="AlphaFoldDB" id="A0AAE4AK98"/>
<dbReference type="PROSITE" id="PS50893">
    <property type="entry name" value="ABC_TRANSPORTER_2"/>
    <property type="match status" value="1"/>
</dbReference>